<keyword evidence="5" id="KW-0540">Nuclease</keyword>
<keyword evidence="17" id="KW-0863">Zinc-finger</keyword>
<evidence type="ECO:0000313" key="21">
    <source>
        <dbReference type="EMBL" id="GEU77155.1"/>
    </source>
</evidence>
<dbReference type="FunFam" id="3.30.70.270:FF:000020">
    <property type="entry name" value="Transposon Tf2-6 polyprotein-like Protein"/>
    <property type="match status" value="1"/>
</dbReference>
<dbReference type="InterPro" id="IPR041588">
    <property type="entry name" value="Integrase_H2C2"/>
</dbReference>
<feature type="compositionally biased region" description="Basic and acidic residues" evidence="18">
    <location>
        <begin position="1627"/>
        <end position="1650"/>
    </location>
</feature>
<dbReference type="SUPFAM" id="SSF56672">
    <property type="entry name" value="DNA/RNA polymerases"/>
    <property type="match status" value="4"/>
</dbReference>
<reference evidence="21" key="1">
    <citation type="journal article" date="2019" name="Sci. Rep.">
        <title>Draft genome of Tanacetum cinerariifolium, the natural source of mosquito coil.</title>
        <authorList>
            <person name="Yamashiro T."/>
            <person name="Shiraishi A."/>
            <person name="Satake H."/>
            <person name="Nakayama K."/>
        </authorList>
    </citation>
    <scope>NUCLEOTIDE SEQUENCE</scope>
</reference>
<evidence type="ECO:0000256" key="14">
    <source>
        <dbReference type="ARBA" id="ARBA00023125"/>
    </source>
</evidence>
<dbReference type="Gene3D" id="1.10.340.70">
    <property type="match status" value="3"/>
</dbReference>
<dbReference type="Pfam" id="PF00098">
    <property type="entry name" value="zf-CCHC"/>
    <property type="match status" value="1"/>
</dbReference>
<feature type="signal peptide" evidence="19">
    <location>
        <begin position="1"/>
        <end position="17"/>
    </location>
</feature>
<evidence type="ECO:0000256" key="9">
    <source>
        <dbReference type="ARBA" id="ARBA00022801"/>
    </source>
</evidence>
<keyword evidence="15" id="KW-0233">DNA recombination</keyword>
<keyword evidence="16" id="KW-0511">Multifunctional enzyme</keyword>
<dbReference type="CDD" id="cd01647">
    <property type="entry name" value="RT_LTR"/>
    <property type="match status" value="1"/>
</dbReference>
<evidence type="ECO:0000256" key="19">
    <source>
        <dbReference type="SAM" id="SignalP"/>
    </source>
</evidence>
<keyword evidence="8" id="KW-0255">Endonuclease</keyword>
<feature type="chain" id="PRO_5026956773" description="RNA-directed DNA polymerase" evidence="19">
    <location>
        <begin position="18"/>
        <end position="3164"/>
    </location>
</feature>
<keyword evidence="7" id="KW-0064">Aspartyl protease</keyword>
<dbReference type="PANTHER" id="PTHR37984:SF5">
    <property type="entry name" value="PROTEIN NYNRIN-LIKE"/>
    <property type="match status" value="1"/>
</dbReference>
<keyword evidence="3" id="KW-0808">Transferase</keyword>
<evidence type="ECO:0000256" key="12">
    <source>
        <dbReference type="ARBA" id="ARBA00022918"/>
    </source>
</evidence>
<keyword evidence="17" id="KW-0862">Zinc</keyword>
<sequence length="3164" mass="362513">MLSLLMLWLNVLSSKQAEMLKRNIRLGTKNMKTEEAITRMEFANAEMVDDSRKCETIIVFKFEVSTTTSSPSHSLDVTALTEIVKELLLMNKATQQATVKAIEEICVTCSGSHPYYECLAVGGNTFDACAAIGTYNQGGNGYRPQGDPNYRASNQMGPPGFPPPNVQNKVVLLMRDPRSTYFFFSLEGSGMRTGEPDVSLKPNPKPSIPYPARLNDQKLREKTNSQMLKFLQIFQRLHFDLSFVDALPHIPKFASTFKGKKLTLLDLNSTHMTLELVTRSIAYPAGIAKDVFVQVGKFTFPADFVFVDYDVDLHIPFILGGPFSRTACALVDHGNASINMINFIDITCEDHFPGVLKFKKSNHPSSGSTTRLSDSFPSFTYFETSDSLLEEFADELALLDLFPPGNEDDNFDFEADLRKIEYLLNQTKSDVEIIDPILEKFTDKPAIDYSPPLGDDDDDFFNLKYDNDEWKKILYGNCYKDIDSEKDKNKDSKIKPLVVEAHIVELNDLLPSLLDNDSTLPEEPYEITYLSSSPFGNEDKRFLMVKVRYTSRFCQCCGEIGYQFLTARYRCLEPTRLQDAVRITNNLMNQKLKGYAVKNAKKRSLEFNQRDNRGQQPPFKRPNVGGQNVARAHAAGNNERKSYNGPLALCNKCKLHHEGPCTVRCRKCNKVGHLTQDCKVTNSTTSTQRGQVVNQRVVTYFECGRQGHYRSDCPKLKEQNRGNKAGIKNGVGEANGKAYVLGGGDANPDSNVKGTFLLNNQYDSMIFDSSADRSFVSTTFSTLLDVTPKMLDVSYAVELADERISKTNTVLRGYTLGLLGHPFNIDVMPVELGSFNVIIGMDWLANHHAVIVCDEKIVRIPYRDEVLIVQDDRGGNGEKSKLSIISCTKTQKYIKKGCLIFLAQVTKKETKGKSKEKRLEVVSTVRDFPEVFPEDLPGLPPTRQVEFQIDLVPGAAPVAHAPYRLAPSKLQELSSQLKEEHAKYLKLILELLKKEELYAKFSKFEFWLSNVQFLGHVIDSLAGYYRRFIEGFLKIAKPLTKLTQKNVRFDWREKAESAFQVLKQKLCSAPILDLPKCSENFVAYCDASRKGLGVVLMKREKVIAYASRQLKIYKKNYTTHDLELRVIVFARKMWRHYLYPTKCVVFNDHKNLQHILDQKELNMRQRRWLELLSDYNYKIRYHLGKANVVADALSRKERNKPLRVRALVLTIGLNLFVKILNAQDEARLEENFGTEDLCGNLRELIMHESHKSKYSIHPGSDKMYQDLKKLYWWSNMKVEIATYDKHLPLVEFSYNNSYHTSIKVAPFEALYGQKCRSHICWAEVGDAQLTGIHETTEKIIQIKKRIQVIQDRQKRYADRRSKPMEFLVGDKVMLKVGMLAYRLELPEQLSRVHSTFHVFSLKKCFVDEPLAIPLDEIQIDDKLNFIEETFEIMDQEVKRLKKSRIPIVKVRWNLRRGPEFTWEHKDQVSSGTYWHYISSLIFISPFAKGEGTGGWVGRGSGRGRGSRGGNDDHVDELNGQGNDLGVGANEGVDGVNGNIVGVNGGVGGGGTRLLDNHFLAIAEPLTRHFSSEFCPSYEMQKFETELWNHVMVEAGHAAYTNRFHELWNHVMVESALTDEAVRNGSIKKVEKRGNVGETSKDKNGRDDNKRTRTGNAFATTANPIGRDNMSTWPKCATCNSYHALGGPCRTYFNCNRPGHFAKDCRVVHRNVNPANVKNPTPARRACHECGRNQARGRAFMMGAEEARQDPNIMTGIKPSELGFKYEIKIASGQLVEIDKVIKGCKLEIESHVFDINLIPFGHGSFDVIIDMDWLSNHKAEIICHEKVVRIPLLDGKMLRVLRERLKEKARLFMCAKASNKKQEEIVVVEFWIELISGAIPVAKYLYRLAPSEMEESGYHQLRVHEDDIPKTAFRTRYRHFEFTVIPFSLTNALATREEHVEHLRLVLELLKKEKLYSKFSKCEFWLREVQFLGHVINGNGIHVDPSKIKDVKNWKALRTPSERKTFDWGEKQENAFQTLKDRLCNTYVLTLLDGPEDFVVYCDASGLGLGCVLMQRGNVIAYTSRQLKIHENNYATHDLELGLDEMIEQRSDRTLYYLDRIWVPLKGELRTLIMDEAHKSKCSIHPGADKMYYDLRDRYCWSGMKKDIAMGIWDVHLLLVEFSYNNSYHFSVRCALFEALYCRKYHSPIMWAKVGGGQLRGTELVQETTEKISHIKDRLKVACDRQKSYADKRRKPLEFMVCDHVFLNVSPWKGMVRFRKKRKLAARFVGPFEIIKKVGPVAYMLDLPEELNGVHDTFYVSNLKKCLADPTLQVPLDEIRVDAKLNFIEEPVKILEKEFKKLKRYRIAIVKVWWNSKRDLEFTWEREDQMRLNNCTEDYKVKFATGTLTKEALSWWNSFAQLIGIEEAYKITWSEFQKLLIKKYCLRIEFYVPLWCQILRKMMEVFIGGLPRSIEGNVIASKPQTLEKAITITQMLMDQTCNKAGHLTKNYKNKGPATGSNLLPVLVTCHACGEKGHYKSQCRKTNNSAQGRAYMLRGRNAHQDPNIVMDAIYDIEMDDGNLVSTNTIIQGCTLTLLNQHFEIDLMPIKLGSFDVVIGMDWLSKYHAKILCDEKVVHIPIDGETLIIRGDRTQVMEMKSDEKRLEDIPVVREFLNFFPDDLPGLPPVRQIEFQIDLISGAAPVARAPYKLDPSEMQELSNQLQKLADRDFSKIEKSLTVLTQKNKKCIRGEDRESAFQLLKGKLCEASILALQEGNDDFVVYCDASLQGAVVFALKIWRHYLYGTKCTVFTDHKSLQHVLNQKELNMRQRCWLELLVDYDCEIRYHLEKANVVADALSRKERIKPLRVRALVMTLHSKLPSQILEAQNEAIKEKNVRGENLRGMDKAFEVRPDETRCIKNRSWLPLFGNLRDLNMHEAHKSKYSIHPGSDKMYQDLKKLYWWPNMKAIIAEYVGKCLICSRVKAKCQKPSGLLIQPEIFMWKWKRITTDFVTKLPKTLNGHDTIWVIVDRLTKSAHFIPTRETDSIFWQSMQSALGTQLDMSMTYHPKTDGQSERTIQTLEDMLRACVIDFGKGWERHLPLCGSPVCWDEVGDVQLTGPEIIHETTEKIMQIRQRLKAARDRQKSYANSRRKPLEFQVGDRVMLKVSPRKGVIQFGKRLKLNPR</sequence>
<dbReference type="GO" id="GO:0008270">
    <property type="term" value="F:zinc ion binding"/>
    <property type="evidence" value="ECO:0007669"/>
    <property type="project" value="UniProtKB-KW"/>
</dbReference>
<evidence type="ECO:0000256" key="1">
    <source>
        <dbReference type="ARBA" id="ARBA00012493"/>
    </source>
</evidence>
<dbReference type="PROSITE" id="PS50158">
    <property type="entry name" value="ZF_CCHC"/>
    <property type="match status" value="3"/>
</dbReference>
<dbReference type="InterPro" id="IPR041577">
    <property type="entry name" value="RT_RNaseH_2"/>
</dbReference>
<dbReference type="SUPFAM" id="SSF53098">
    <property type="entry name" value="Ribonuclease H-like"/>
    <property type="match status" value="1"/>
</dbReference>
<keyword evidence="14" id="KW-0238">DNA-binding</keyword>
<dbReference type="Pfam" id="PF17919">
    <property type="entry name" value="RT_RNaseH_2"/>
    <property type="match status" value="1"/>
</dbReference>
<keyword evidence="12 21" id="KW-0695">RNA-directed DNA polymerase</keyword>
<dbReference type="InterPro" id="IPR012337">
    <property type="entry name" value="RNaseH-like_sf"/>
</dbReference>
<evidence type="ECO:0000256" key="15">
    <source>
        <dbReference type="ARBA" id="ARBA00023172"/>
    </source>
</evidence>
<keyword evidence="19" id="KW-0732">Signal</keyword>
<evidence type="ECO:0000256" key="8">
    <source>
        <dbReference type="ARBA" id="ARBA00022759"/>
    </source>
</evidence>
<feature type="region of interest" description="Disordered" evidence="18">
    <location>
        <begin position="1627"/>
        <end position="1662"/>
    </location>
</feature>
<dbReference type="EC" id="2.7.7.49" evidence="1"/>
<keyword evidence="6" id="KW-0479">Metal-binding</keyword>
<evidence type="ECO:0000256" key="3">
    <source>
        <dbReference type="ARBA" id="ARBA00022679"/>
    </source>
</evidence>
<accession>A0A6L2MXP4</accession>
<feature type="compositionally biased region" description="Polar residues" evidence="18">
    <location>
        <begin position="1653"/>
        <end position="1662"/>
    </location>
</feature>
<dbReference type="GO" id="GO:0015074">
    <property type="term" value="P:DNA integration"/>
    <property type="evidence" value="ECO:0007669"/>
    <property type="project" value="UniProtKB-KW"/>
</dbReference>
<feature type="region of interest" description="Disordered" evidence="18">
    <location>
        <begin position="608"/>
        <end position="627"/>
    </location>
</feature>
<organism evidence="21">
    <name type="scientific">Tanacetum cinerariifolium</name>
    <name type="common">Dalmatian daisy</name>
    <name type="synonym">Chrysanthemum cinerariifolium</name>
    <dbReference type="NCBI Taxonomy" id="118510"/>
    <lineage>
        <taxon>Eukaryota</taxon>
        <taxon>Viridiplantae</taxon>
        <taxon>Streptophyta</taxon>
        <taxon>Embryophyta</taxon>
        <taxon>Tracheophyta</taxon>
        <taxon>Spermatophyta</taxon>
        <taxon>Magnoliopsida</taxon>
        <taxon>eudicotyledons</taxon>
        <taxon>Gunneridae</taxon>
        <taxon>Pentapetalae</taxon>
        <taxon>asterids</taxon>
        <taxon>campanulids</taxon>
        <taxon>Asterales</taxon>
        <taxon>Asteraceae</taxon>
        <taxon>Asteroideae</taxon>
        <taxon>Anthemideae</taxon>
        <taxon>Anthemidinae</taxon>
        <taxon>Tanacetum</taxon>
    </lineage>
</organism>
<keyword evidence="4" id="KW-0548">Nucleotidyltransferase</keyword>
<dbReference type="Pfam" id="PF08284">
    <property type="entry name" value="RVP_2"/>
    <property type="match status" value="3"/>
</dbReference>
<dbReference type="SUPFAM" id="SSF57756">
    <property type="entry name" value="Retrovirus zinc finger-like domains"/>
    <property type="match status" value="1"/>
</dbReference>
<dbReference type="GO" id="GO:0004190">
    <property type="term" value="F:aspartic-type endopeptidase activity"/>
    <property type="evidence" value="ECO:0007669"/>
    <property type="project" value="UniProtKB-KW"/>
</dbReference>
<dbReference type="Pfam" id="PF17921">
    <property type="entry name" value="Integrase_H2C2"/>
    <property type="match status" value="3"/>
</dbReference>
<dbReference type="Pfam" id="PF17917">
    <property type="entry name" value="RT_RNaseH"/>
    <property type="match status" value="2"/>
</dbReference>
<dbReference type="Gene3D" id="2.40.70.10">
    <property type="entry name" value="Acid Proteases"/>
    <property type="match status" value="4"/>
</dbReference>
<evidence type="ECO:0000256" key="5">
    <source>
        <dbReference type="ARBA" id="ARBA00022722"/>
    </source>
</evidence>
<dbReference type="EMBL" id="BKCJ010007416">
    <property type="protein sequence ID" value="GEU77155.1"/>
    <property type="molecule type" value="Genomic_DNA"/>
</dbReference>
<dbReference type="GO" id="GO:0003677">
    <property type="term" value="F:DNA binding"/>
    <property type="evidence" value="ECO:0007669"/>
    <property type="project" value="UniProtKB-KW"/>
</dbReference>
<evidence type="ECO:0000256" key="16">
    <source>
        <dbReference type="ARBA" id="ARBA00023268"/>
    </source>
</evidence>
<dbReference type="InterPro" id="IPR021109">
    <property type="entry name" value="Peptidase_aspartic_dom_sf"/>
</dbReference>
<dbReference type="InterPro" id="IPR041373">
    <property type="entry name" value="RT_RNaseH"/>
</dbReference>
<evidence type="ECO:0000256" key="6">
    <source>
        <dbReference type="ARBA" id="ARBA00022723"/>
    </source>
</evidence>
<dbReference type="InterPro" id="IPR043128">
    <property type="entry name" value="Rev_trsase/Diguanyl_cyclase"/>
</dbReference>
<gene>
    <name evidence="21" type="ORF">Tci_049133</name>
</gene>
<dbReference type="InterPro" id="IPR036875">
    <property type="entry name" value="Znf_CCHC_sf"/>
</dbReference>
<dbReference type="Gene3D" id="3.10.10.10">
    <property type="entry name" value="HIV Type 1 Reverse Transcriptase, subunit A, domain 1"/>
    <property type="match status" value="1"/>
</dbReference>
<keyword evidence="9" id="KW-0378">Hydrolase</keyword>
<dbReference type="PANTHER" id="PTHR37984">
    <property type="entry name" value="PROTEIN CBG26694"/>
    <property type="match status" value="1"/>
</dbReference>
<evidence type="ECO:0000256" key="17">
    <source>
        <dbReference type="PROSITE-ProRule" id="PRU00047"/>
    </source>
</evidence>
<dbReference type="Gene3D" id="3.30.70.270">
    <property type="match status" value="3"/>
</dbReference>
<feature type="domain" description="CCHC-type" evidence="20">
    <location>
        <begin position="701"/>
        <end position="715"/>
    </location>
</feature>
<dbReference type="GO" id="GO:0006310">
    <property type="term" value="P:DNA recombination"/>
    <property type="evidence" value="ECO:0007669"/>
    <property type="project" value="UniProtKB-KW"/>
</dbReference>
<dbReference type="InterPro" id="IPR050951">
    <property type="entry name" value="Retrovirus_Pol_polyprotein"/>
</dbReference>
<feature type="domain" description="CCHC-type" evidence="20">
    <location>
        <begin position="2509"/>
        <end position="2524"/>
    </location>
</feature>
<dbReference type="CDD" id="cd00303">
    <property type="entry name" value="retropepsin_like"/>
    <property type="match status" value="2"/>
</dbReference>
<feature type="non-terminal residue" evidence="21">
    <location>
        <position position="3164"/>
    </location>
</feature>
<evidence type="ECO:0000256" key="13">
    <source>
        <dbReference type="ARBA" id="ARBA00022932"/>
    </source>
</evidence>
<evidence type="ECO:0000259" key="20">
    <source>
        <dbReference type="PROSITE" id="PS50158"/>
    </source>
</evidence>
<evidence type="ECO:0000256" key="11">
    <source>
        <dbReference type="ARBA" id="ARBA00022908"/>
    </source>
</evidence>
<dbReference type="InterPro" id="IPR001878">
    <property type="entry name" value="Znf_CCHC"/>
</dbReference>
<evidence type="ECO:0000256" key="7">
    <source>
        <dbReference type="ARBA" id="ARBA00022750"/>
    </source>
</evidence>
<name>A0A6L2MXP4_TANCI</name>
<dbReference type="GO" id="GO:0006508">
    <property type="term" value="P:proteolysis"/>
    <property type="evidence" value="ECO:0007669"/>
    <property type="project" value="UniProtKB-KW"/>
</dbReference>
<evidence type="ECO:0000256" key="18">
    <source>
        <dbReference type="SAM" id="MobiDB-lite"/>
    </source>
</evidence>
<dbReference type="GO" id="GO:0004519">
    <property type="term" value="F:endonuclease activity"/>
    <property type="evidence" value="ECO:0007669"/>
    <property type="project" value="UniProtKB-KW"/>
</dbReference>
<dbReference type="GO" id="GO:0003964">
    <property type="term" value="F:RNA-directed DNA polymerase activity"/>
    <property type="evidence" value="ECO:0007669"/>
    <property type="project" value="UniProtKB-KW"/>
</dbReference>
<keyword evidence="11" id="KW-0229">DNA integration</keyword>
<feature type="domain" description="CCHC-type" evidence="20">
    <location>
        <begin position="664"/>
        <end position="679"/>
    </location>
</feature>
<dbReference type="InterPro" id="IPR043502">
    <property type="entry name" value="DNA/RNA_pol_sf"/>
</dbReference>
<dbReference type="GO" id="GO:0003887">
    <property type="term" value="F:DNA-directed DNA polymerase activity"/>
    <property type="evidence" value="ECO:0007669"/>
    <property type="project" value="UniProtKB-KW"/>
</dbReference>
<evidence type="ECO:0000256" key="4">
    <source>
        <dbReference type="ARBA" id="ARBA00022695"/>
    </source>
</evidence>
<dbReference type="Gene3D" id="3.30.420.10">
    <property type="entry name" value="Ribonuclease H-like superfamily/Ribonuclease H"/>
    <property type="match status" value="1"/>
</dbReference>
<dbReference type="Gene3D" id="4.10.60.10">
    <property type="entry name" value="Zinc finger, CCHC-type"/>
    <property type="match status" value="2"/>
</dbReference>
<comment type="caution">
    <text evidence="21">The sequence shown here is derived from an EMBL/GenBank/DDBJ whole genome shotgun (WGS) entry which is preliminary data.</text>
</comment>
<protein>
    <recommendedName>
        <fullName evidence="1">RNA-directed DNA polymerase</fullName>
        <ecNumber evidence="1">2.7.7.49</ecNumber>
    </recommendedName>
</protein>
<proteinExistence type="predicted"/>
<dbReference type="InterPro" id="IPR056924">
    <property type="entry name" value="SH3_Tf2-1"/>
</dbReference>
<dbReference type="SMART" id="SM00343">
    <property type="entry name" value="ZnF_C2HC"/>
    <property type="match status" value="4"/>
</dbReference>
<dbReference type="CDD" id="cd09274">
    <property type="entry name" value="RNase_HI_RT_Ty3"/>
    <property type="match status" value="2"/>
</dbReference>
<evidence type="ECO:0000256" key="2">
    <source>
        <dbReference type="ARBA" id="ARBA00022670"/>
    </source>
</evidence>
<evidence type="ECO:0000256" key="10">
    <source>
        <dbReference type="ARBA" id="ARBA00022842"/>
    </source>
</evidence>
<keyword evidence="2" id="KW-0645">Protease</keyword>
<keyword evidence="10" id="KW-0460">Magnesium</keyword>
<dbReference type="Pfam" id="PF24626">
    <property type="entry name" value="SH3_Tf2-1"/>
    <property type="match status" value="2"/>
</dbReference>
<keyword evidence="13" id="KW-0239">DNA-directed DNA polymerase</keyword>
<dbReference type="InterPro" id="IPR036397">
    <property type="entry name" value="RNaseH_sf"/>
</dbReference>